<reference evidence="2" key="1">
    <citation type="journal article" date="2012" name="Nat. Biotechnol.">
        <title>Draft genome sequence of pigeonpea (Cajanus cajan), an orphan legume crop of resource-poor farmers.</title>
        <authorList>
            <person name="Varshney R.K."/>
            <person name="Chen W."/>
            <person name="Li Y."/>
            <person name="Bharti A.K."/>
            <person name="Saxena R.K."/>
            <person name="Schlueter J.A."/>
            <person name="Donoghue M.T."/>
            <person name="Azam S."/>
            <person name="Fan G."/>
            <person name="Whaley A.M."/>
            <person name="Farmer A.D."/>
            <person name="Sheridan J."/>
            <person name="Iwata A."/>
            <person name="Tuteja R."/>
            <person name="Penmetsa R.V."/>
            <person name="Wu W."/>
            <person name="Upadhyaya H.D."/>
            <person name="Yang S.P."/>
            <person name="Shah T."/>
            <person name="Saxena K.B."/>
            <person name="Michael T."/>
            <person name="McCombie W.R."/>
            <person name="Yang B."/>
            <person name="Zhang G."/>
            <person name="Yang H."/>
            <person name="Wang J."/>
            <person name="Spillane C."/>
            <person name="Cook D.R."/>
            <person name="May G.D."/>
            <person name="Xu X."/>
            <person name="Jackson S.A."/>
        </authorList>
    </citation>
    <scope>NUCLEOTIDE SEQUENCE [LARGE SCALE GENOMIC DNA]</scope>
</reference>
<dbReference type="InterPro" id="IPR025314">
    <property type="entry name" value="DUF4219"/>
</dbReference>
<proteinExistence type="predicted"/>
<protein>
    <recommendedName>
        <fullName evidence="1">DUF4219 domain-containing protein</fullName>
    </recommendedName>
</protein>
<name>A0A151RHG8_CAJCA</name>
<evidence type="ECO:0000313" key="2">
    <source>
        <dbReference type="EMBL" id="KYP42034.1"/>
    </source>
</evidence>
<dbReference type="AlphaFoldDB" id="A0A151RHG8"/>
<dbReference type="EMBL" id="KQ483739">
    <property type="protein sequence ID" value="KYP42034.1"/>
    <property type="molecule type" value="Genomic_DNA"/>
</dbReference>
<dbReference type="Pfam" id="PF13961">
    <property type="entry name" value="DUF4219"/>
    <property type="match status" value="1"/>
</dbReference>
<organism evidence="2 3">
    <name type="scientific">Cajanus cajan</name>
    <name type="common">Pigeon pea</name>
    <name type="synonym">Cajanus indicus</name>
    <dbReference type="NCBI Taxonomy" id="3821"/>
    <lineage>
        <taxon>Eukaryota</taxon>
        <taxon>Viridiplantae</taxon>
        <taxon>Streptophyta</taxon>
        <taxon>Embryophyta</taxon>
        <taxon>Tracheophyta</taxon>
        <taxon>Spermatophyta</taxon>
        <taxon>Magnoliopsida</taxon>
        <taxon>eudicotyledons</taxon>
        <taxon>Gunneridae</taxon>
        <taxon>Pentapetalae</taxon>
        <taxon>rosids</taxon>
        <taxon>fabids</taxon>
        <taxon>Fabales</taxon>
        <taxon>Fabaceae</taxon>
        <taxon>Papilionoideae</taxon>
        <taxon>50 kb inversion clade</taxon>
        <taxon>NPAAA clade</taxon>
        <taxon>indigoferoid/millettioid clade</taxon>
        <taxon>Phaseoleae</taxon>
        <taxon>Cajanus</taxon>
    </lineage>
</organism>
<keyword evidence="3" id="KW-1185">Reference proteome</keyword>
<accession>A0A151RHG8</accession>
<evidence type="ECO:0000313" key="3">
    <source>
        <dbReference type="Proteomes" id="UP000075243"/>
    </source>
</evidence>
<evidence type="ECO:0000259" key="1">
    <source>
        <dbReference type="Pfam" id="PF13961"/>
    </source>
</evidence>
<sequence>MATSLTSISTNLPILTTKNYDNWKIQIRVILRFQGVWNLVEEGCKLAGAGGTEAQKVADKEIERKDCKALYILHQSVDAANFEKISKAETSKEA</sequence>
<gene>
    <name evidence="2" type="ORF">KK1_036597</name>
</gene>
<dbReference type="Proteomes" id="UP000075243">
    <property type="component" value="Unassembled WGS sequence"/>
</dbReference>
<dbReference type="Gramene" id="C.cajan_32010.t">
    <property type="protein sequence ID" value="C.cajan_32010.t.cds1"/>
    <property type="gene ID" value="C.cajan_32010"/>
</dbReference>
<feature type="domain" description="DUF4219" evidence="1">
    <location>
        <begin position="15"/>
        <end position="41"/>
    </location>
</feature>